<dbReference type="SUPFAM" id="SSF53335">
    <property type="entry name" value="S-adenosyl-L-methionine-dependent methyltransferases"/>
    <property type="match status" value="1"/>
</dbReference>
<evidence type="ECO:0000313" key="4">
    <source>
        <dbReference type="EMBL" id="AJE41640.1"/>
    </source>
</evidence>
<dbReference type="PANTHER" id="PTHR43464">
    <property type="entry name" value="METHYLTRANSFERASE"/>
    <property type="match status" value="1"/>
</dbReference>
<dbReference type="KEGG" id="snq:CP978_17935"/>
<dbReference type="GO" id="GO:0032259">
    <property type="term" value="P:methylation"/>
    <property type="evidence" value="ECO:0007669"/>
    <property type="project" value="UniProtKB-KW"/>
</dbReference>
<proteinExistence type="predicted"/>
<name>A0A0B5DKC2_9ACTN</name>
<accession>A0A0B5DKC2</accession>
<keyword evidence="3" id="KW-0949">S-adenosyl-L-methionine</keyword>
<dbReference type="OrthoDB" id="189743at2"/>
<dbReference type="AlphaFoldDB" id="A0A0B5DKC2"/>
<organism evidence="4 6">
    <name type="scientific">Streptomyces nodosus</name>
    <dbReference type="NCBI Taxonomy" id="40318"/>
    <lineage>
        <taxon>Bacteria</taxon>
        <taxon>Bacillati</taxon>
        <taxon>Actinomycetota</taxon>
        <taxon>Actinomycetes</taxon>
        <taxon>Kitasatosporales</taxon>
        <taxon>Streptomycetaceae</taxon>
        <taxon>Streptomyces</taxon>
    </lineage>
</organism>
<sequence>MIDCETEINQGRRFAFGRNWLRFGQLIDEERIALARRSLESALGTTDLTGRSFLDIGCGSGLFSLAALRMGARVRSFDYDPESVRAAEKVRQEFAPDSDWTIGCASILDGAFVRQLDRADIVYSWGVLHHTGALWPAMEAACGLVAPGGTLYVSIYNDQGAESRIWTSVKRRYNRSGSMGRRLLLTGSMLYLGRNYPARAALTLAQRVRGTAGARVPRPRGMSRKHDLVDWVGGYPFEVATPEEVFSFCRERGFALRHLKTCKGGIGCNEFVFDRAAATGG</sequence>
<keyword evidence="6" id="KW-1185">Reference proteome</keyword>
<dbReference type="EMBL" id="CP023747">
    <property type="protein sequence ID" value="QEV40174.1"/>
    <property type="molecule type" value="Genomic_DNA"/>
</dbReference>
<keyword evidence="1 5" id="KW-0489">Methyltransferase</keyword>
<protein>
    <submittedName>
        <fullName evidence="5">Class I SAM-dependent methyltransferase</fullName>
    </submittedName>
</protein>
<evidence type="ECO:0000313" key="6">
    <source>
        <dbReference type="Proteomes" id="UP000031526"/>
    </source>
</evidence>
<evidence type="ECO:0000256" key="2">
    <source>
        <dbReference type="ARBA" id="ARBA00022679"/>
    </source>
</evidence>
<dbReference type="HOGENOM" id="CLU_057664_0_0_11"/>
<dbReference type="CDD" id="cd02440">
    <property type="entry name" value="AdoMet_MTases"/>
    <property type="match status" value="1"/>
</dbReference>
<dbReference type="Proteomes" id="UP000325763">
    <property type="component" value="Chromosome"/>
</dbReference>
<gene>
    <name evidence="5" type="ORF">CP978_17935</name>
    <name evidence="4" type="ORF">SNOD_17630</name>
</gene>
<reference evidence="6" key="1">
    <citation type="submission" date="2014-09" db="EMBL/GenBank/DDBJ databases">
        <title>Sequence of the Streptomyces nodosus genome.</title>
        <authorList>
            <person name="Sweeney P."/>
            <person name="Stephens N."/>
            <person name="Murphy C."/>
            <person name="Caffrey P."/>
        </authorList>
    </citation>
    <scope>NUCLEOTIDE SEQUENCE [LARGE SCALE GENOMIC DNA]</scope>
    <source>
        <strain evidence="6">ATCC 14899</strain>
    </source>
</reference>
<evidence type="ECO:0000256" key="1">
    <source>
        <dbReference type="ARBA" id="ARBA00022603"/>
    </source>
</evidence>
<evidence type="ECO:0000256" key="3">
    <source>
        <dbReference type="ARBA" id="ARBA00022691"/>
    </source>
</evidence>
<dbReference type="STRING" id="40318.SNOD_17630"/>
<dbReference type="Gene3D" id="3.40.50.150">
    <property type="entry name" value="Vaccinia Virus protein VP39"/>
    <property type="match status" value="1"/>
</dbReference>
<reference evidence="4 6" key="2">
    <citation type="journal article" date="2016" name="Appl. Microbiol. Biotechnol.">
        <title>Exploiting the genome sequence of Streptomyces nodosus for enhanced antibiotic production.</title>
        <authorList>
            <person name="Sweeney P."/>
            <person name="Murphy C.D."/>
            <person name="Caffrey P."/>
        </authorList>
    </citation>
    <scope>NUCLEOTIDE SEQUENCE [LARGE SCALE GENOMIC DNA]</scope>
    <source>
        <strain evidence="4 6">ATCC 14899</strain>
    </source>
</reference>
<evidence type="ECO:0000313" key="7">
    <source>
        <dbReference type="Proteomes" id="UP000325763"/>
    </source>
</evidence>
<dbReference type="GO" id="GO:0008168">
    <property type="term" value="F:methyltransferase activity"/>
    <property type="evidence" value="ECO:0007669"/>
    <property type="project" value="UniProtKB-KW"/>
</dbReference>
<dbReference type="EMBL" id="CP009313">
    <property type="protein sequence ID" value="AJE41640.1"/>
    <property type="molecule type" value="Genomic_DNA"/>
</dbReference>
<dbReference type="Proteomes" id="UP000031526">
    <property type="component" value="Chromosome"/>
</dbReference>
<dbReference type="PANTHER" id="PTHR43464:SF19">
    <property type="entry name" value="UBIQUINONE BIOSYNTHESIS O-METHYLTRANSFERASE, MITOCHONDRIAL"/>
    <property type="match status" value="1"/>
</dbReference>
<reference evidence="5 7" key="3">
    <citation type="submission" date="2017-09" db="EMBL/GenBank/DDBJ databases">
        <title>Streptomyces genome completion.</title>
        <authorList>
            <person name="Lee N."/>
            <person name="Cho B.-K."/>
        </authorList>
    </citation>
    <scope>NUCLEOTIDE SEQUENCE [LARGE SCALE GENOMIC DNA]</scope>
    <source>
        <strain evidence="5 7">ATCC 14899</strain>
    </source>
</reference>
<dbReference type="InterPro" id="IPR029063">
    <property type="entry name" value="SAM-dependent_MTases_sf"/>
</dbReference>
<dbReference type="Pfam" id="PF13489">
    <property type="entry name" value="Methyltransf_23"/>
    <property type="match status" value="1"/>
</dbReference>
<keyword evidence="2 5" id="KW-0808">Transferase</keyword>
<evidence type="ECO:0000313" key="5">
    <source>
        <dbReference type="EMBL" id="QEV40174.1"/>
    </source>
</evidence>
<dbReference type="RefSeq" id="WP_043442222.1">
    <property type="nucleotide sequence ID" value="NZ_CP009313.1"/>
</dbReference>